<dbReference type="Pfam" id="PF09491">
    <property type="entry name" value="RE_AlwI"/>
    <property type="match status" value="1"/>
</dbReference>
<reference evidence="1 2" key="1">
    <citation type="journal article" date="2018" name="BMC Genomics">
        <title>Whole genome sequencing and function prediction of 133 gut anaerobes isolated from chicken caecum in pure cultures.</title>
        <authorList>
            <person name="Medvecky M."/>
            <person name="Cejkova D."/>
            <person name="Polansky O."/>
            <person name="Karasova D."/>
            <person name="Kubasova T."/>
            <person name="Cizek A."/>
            <person name="Rychlik I."/>
        </authorList>
    </citation>
    <scope>NUCLEOTIDE SEQUENCE [LARGE SCALE GENOMIC DNA]</scope>
    <source>
        <strain evidence="1 2">An13</strain>
    </source>
</reference>
<accession>A0A1Y4SQU0</accession>
<keyword evidence="2" id="KW-1185">Reference proteome</keyword>
<protein>
    <recommendedName>
        <fullName evidence="3">Restriction endonuclease</fullName>
    </recommendedName>
</protein>
<evidence type="ECO:0000313" key="2">
    <source>
        <dbReference type="Proteomes" id="UP000195305"/>
    </source>
</evidence>
<evidence type="ECO:0008006" key="3">
    <source>
        <dbReference type="Google" id="ProtNLM"/>
    </source>
</evidence>
<organism evidence="1 2">
    <name type="scientific">Massilimicrobiota timonensis</name>
    <dbReference type="NCBI Taxonomy" id="1776392"/>
    <lineage>
        <taxon>Bacteria</taxon>
        <taxon>Bacillati</taxon>
        <taxon>Bacillota</taxon>
        <taxon>Erysipelotrichia</taxon>
        <taxon>Erysipelotrichales</taxon>
        <taxon>Erysipelotrichaceae</taxon>
        <taxon>Massilimicrobiota</taxon>
    </lineage>
</organism>
<dbReference type="EMBL" id="NFLJ01000050">
    <property type="protein sequence ID" value="OUQ31780.1"/>
    <property type="molecule type" value="Genomic_DNA"/>
</dbReference>
<dbReference type="InterPro" id="IPR018573">
    <property type="entry name" value="Restrct_endonuc_II_AlwI"/>
</dbReference>
<proteinExistence type="predicted"/>
<gene>
    <name evidence="1" type="ORF">B5E75_12980</name>
</gene>
<dbReference type="Gene3D" id="3.40.91.50">
    <property type="match status" value="1"/>
</dbReference>
<dbReference type="OrthoDB" id="5314016at2"/>
<name>A0A1Y4SQU0_9FIRM</name>
<comment type="caution">
    <text evidence="1">The sequence shown here is derived from an EMBL/GenBank/DDBJ whole genome shotgun (WGS) entry which is preliminary data.</text>
</comment>
<dbReference type="RefSeq" id="WP_087359997.1">
    <property type="nucleotide sequence ID" value="NZ_NFLJ01000050.1"/>
</dbReference>
<dbReference type="Proteomes" id="UP000195305">
    <property type="component" value="Unassembled WGS sequence"/>
</dbReference>
<sequence>MSKAKYKPLSFSTTMRNPERIASFLKCIVPYEHKILTNEIIIEIILEVIRNKLYKPTYVNNVLRYKAIYANEEKSFTREQLLDIIENSEQKHKEAGFDYGWPSRFDTWYKLSKEFGFLYYKMNEPIVISSLGHMLIDAISENPLNSEKIENVFTHSLVKYSSNNPLRKTLNSNVPLVLLLKVIRNLDNDPEYAHNGIFRMEIPLFLCWPDGNDIALYEYIKNLRKNYGYSYSDEFMYDRCLQILNAGEKDKKYFKLSKICRESVDEYIRKMRMTGLLSLRGNGRFLDENKFKKEKIDYIVQNYPTEKTFENEEIYFNYIGEIDTNIVNIQTKLPENSNEIRKNTVEKFAKQYTKKQILSELLILSTGSRESKDPVFRFINAPARLEFLTSIALKQCFKDMDVNPQYPYDDEGLPTSTAGGGIADIICKELEYDELIEVTLMRGRADQVNNEIIPIARHQKEVRKSNPDTFSILIAPMIHDDTRMAAEWQKVAYGIDIYTYEISKFIGLLDDGGNNLKDLVSFKRNLVDH</sequence>
<dbReference type="AlphaFoldDB" id="A0A1Y4SQU0"/>
<evidence type="ECO:0000313" key="1">
    <source>
        <dbReference type="EMBL" id="OUQ31780.1"/>
    </source>
</evidence>